<dbReference type="SMART" id="SM00360">
    <property type="entry name" value="RRM"/>
    <property type="match status" value="1"/>
</dbReference>
<keyword evidence="1" id="KW-0694">RNA-binding</keyword>
<dbReference type="Proteomes" id="UP001348817">
    <property type="component" value="Chromosome"/>
</dbReference>
<dbReference type="SUPFAM" id="SSF54928">
    <property type="entry name" value="RNA-binding domain, RBD"/>
    <property type="match status" value="1"/>
</dbReference>
<evidence type="ECO:0000259" key="3">
    <source>
        <dbReference type="PROSITE" id="PS50102"/>
    </source>
</evidence>
<evidence type="ECO:0000313" key="5">
    <source>
        <dbReference type="Proteomes" id="UP001348817"/>
    </source>
</evidence>
<dbReference type="InterPro" id="IPR052462">
    <property type="entry name" value="SLIRP/GR-RBP-like"/>
</dbReference>
<protein>
    <recommendedName>
        <fullName evidence="3">RRM domain-containing protein</fullName>
    </recommendedName>
</protein>
<dbReference type="EMBL" id="AP025314">
    <property type="protein sequence ID" value="BDD10225.1"/>
    <property type="molecule type" value="Genomic_DNA"/>
</dbReference>
<dbReference type="InterPro" id="IPR035979">
    <property type="entry name" value="RBD_domain_sf"/>
</dbReference>
<dbReference type="PROSITE" id="PS50102">
    <property type="entry name" value="RRM"/>
    <property type="match status" value="1"/>
</dbReference>
<dbReference type="KEGG" id="fax:FUAX_26570"/>
<dbReference type="AlphaFoldDB" id="A0AAU9DGQ2"/>
<organism evidence="4 5">
    <name type="scientific">Fulvitalea axinellae</name>
    <dbReference type="NCBI Taxonomy" id="1182444"/>
    <lineage>
        <taxon>Bacteria</taxon>
        <taxon>Pseudomonadati</taxon>
        <taxon>Bacteroidota</taxon>
        <taxon>Cytophagia</taxon>
        <taxon>Cytophagales</taxon>
        <taxon>Persicobacteraceae</taxon>
        <taxon>Fulvitalea</taxon>
    </lineage>
</organism>
<keyword evidence="5" id="KW-1185">Reference proteome</keyword>
<name>A0AAU9DGQ2_9BACT</name>
<feature type="domain" description="RRM" evidence="3">
    <location>
        <begin position="1"/>
        <end position="79"/>
    </location>
</feature>
<dbReference type="RefSeq" id="WP_338391795.1">
    <property type="nucleotide sequence ID" value="NZ_AP025314.1"/>
</dbReference>
<dbReference type="Gene3D" id="3.30.70.330">
    <property type="match status" value="1"/>
</dbReference>
<evidence type="ECO:0000313" key="4">
    <source>
        <dbReference type="EMBL" id="BDD10225.1"/>
    </source>
</evidence>
<dbReference type="PANTHER" id="PTHR48027">
    <property type="entry name" value="HETEROGENEOUS NUCLEAR RIBONUCLEOPROTEIN 87F-RELATED"/>
    <property type="match status" value="1"/>
</dbReference>
<feature type="compositionally biased region" description="Gly residues" evidence="2">
    <location>
        <begin position="86"/>
        <end position="113"/>
    </location>
</feature>
<evidence type="ECO:0000256" key="2">
    <source>
        <dbReference type="SAM" id="MobiDB-lite"/>
    </source>
</evidence>
<dbReference type="InterPro" id="IPR000504">
    <property type="entry name" value="RRM_dom"/>
</dbReference>
<evidence type="ECO:0000256" key="1">
    <source>
        <dbReference type="ARBA" id="ARBA00022884"/>
    </source>
</evidence>
<dbReference type="InterPro" id="IPR048289">
    <property type="entry name" value="RRM2_NsCP33-like"/>
</dbReference>
<reference evidence="4 5" key="1">
    <citation type="submission" date="2021-12" db="EMBL/GenBank/DDBJ databases">
        <title>Genome sequencing of bacteria with rrn-lacking chromosome and rrn-plasmid.</title>
        <authorList>
            <person name="Anda M."/>
            <person name="Iwasaki W."/>
        </authorList>
    </citation>
    <scope>NUCLEOTIDE SEQUENCE [LARGE SCALE GENOMIC DNA]</scope>
    <source>
        <strain evidence="4 5">DSM 100852</strain>
    </source>
</reference>
<dbReference type="InterPro" id="IPR012677">
    <property type="entry name" value="Nucleotide-bd_a/b_plait_sf"/>
</dbReference>
<sequence length="113" mass="11942">MNIFVAKLSSNTTGDDLNDAFSQFGEVSSAKVIFDRETGESRCFGFVEMDDEDQGYNAIENLDGSELDGRSIVVKKARPREARPQGAGGGFGGGNRGGYGGGNRSGYGGGNRY</sequence>
<dbReference type="GO" id="GO:0003723">
    <property type="term" value="F:RNA binding"/>
    <property type="evidence" value="ECO:0007669"/>
    <property type="project" value="UniProtKB-KW"/>
</dbReference>
<dbReference type="Pfam" id="PF00076">
    <property type="entry name" value="RRM_1"/>
    <property type="match status" value="1"/>
</dbReference>
<dbReference type="CDD" id="cd21608">
    <property type="entry name" value="RRM2_NsCP33_like"/>
    <property type="match status" value="1"/>
</dbReference>
<feature type="region of interest" description="Disordered" evidence="2">
    <location>
        <begin position="76"/>
        <end position="113"/>
    </location>
</feature>
<gene>
    <name evidence="4" type="ORF">FUAX_26570</name>
</gene>
<proteinExistence type="predicted"/>
<accession>A0AAU9DGQ2</accession>